<feature type="compositionally biased region" description="Basic and acidic residues" evidence="1">
    <location>
        <begin position="207"/>
        <end position="244"/>
    </location>
</feature>
<sequence>MKAAERNILKETSIATSPSPVGPTLSFRQLSFWSAIAMIDVSDSSIQIISFILSPSSFFCSTTKMVNYWKSKVLPKIKKAFENPKKAAAAEACKAFDEAKEQYSKELDEKKTELQPKVVEIYEASSTEIKALVKEPKGSSVKKHSAAVQKKEFPGSKPVCEAATKVGPAYMVGPISFVLEKVSTLVVVKEEEEKKVEQPKTEPAAEEANKTIVEEKNIVEKEESAPSVEKDEAQAKPEEEEPKP</sequence>
<dbReference type="Proteomes" id="UP001153555">
    <property type="component" value="Unassembled WGS sequence"/>
</dbReference>
<dbReference type="OrthoDB" id="1933409at2759"/>
<feature type="region of interest" description="Disordered" evidence="1">
    <location>
        <begin position="190"/>
        <end position="244"/>
    </location>
</feature>
<evidence type="ECO:0000256" key="1">
    <source>
        <dbReference type="SAM" id="MobiDB-lite"/>
    </source>
</evidence>
<proteinExistence type="predicted"/>
<dbReference type="PANTHER" id="PTHR38522">
    <property type="entry name" value="PLASMA MEMBRANE-ASSOCIATED CATION-BINDING PROTEIN 1"/>
    <property type="match status" value="1"/>
</dbReference>
<dbReference type="GO" id="GO:0005886">
    <property type="term" value="C:plasma membrane"/>
    <property type="evidence" value="ECO:0007669"/>
    <property type="project" value="InterPro"/>
</dbReference>
<accession>A0A9N7NHY0</accession>
<keyword evidence="3" id="KW-1185">Reference proteome</keyword>
<dbReference type="AlphaFoldDB" id="A0A9N7NHY0"/>
<evidence type="ECO:0000313" key="2">
    <source>
        <dbReference type="EMBL" id="CAA0830844.1"/>
    </source>
</evidence>
<gene>
    <name evidence="2" type="ORF">SHERM_26232</name>
</gene>
<dbReference type="EMBL" id="CACSLK010027831">
    <property type="protein sequence ID" value="CAA0830844.1"/>
    <property type="molecule type" value="Genomic_DNA"/>
</dbReference>
<dbReference type="Pfam" id="PF05558">
    <property type="entry name" value="DREPP"/>
    <property type="match status" value="1"/>
</dbReference>
<organism evidence="2 3">
    <name type="scientific">Striga hermonthica</name>
    <name type="common">Purple witchweed</name>
    <name type="synonym">Buchnera hermonthica</name>
    <dbReference type="NCBI Taxonomy" id="68872"/>
    <lineage>
        <taxon>Eukaryota</taxon>
        <taxon>Viridiplantae</taxon>
        <taxon>Streptophyta</taxon>
        <taxon>Embryophyta</taxon>
        <taxon>Tracheophyta</taxon>
        <taxon>Spermatophyta</taxon>
        <taxon>Magnoliopsida</taxon>
        <taxon>eudicotyledons</taxon>
        <taxon>Gunneridae</taxon>
        <taxon>Pentapetalae</taxon>
        <taxon>asterids</taxon>
        <taxon>lamiids</taxon>
        <taxon>Lamiales</taxon>
        <taxon>Orobanchaceae</taxon>
        <taxon>Buchnereae</taxon>
        <taxon>Striga</taxon>
    </lineage>
</organism>
<dbReference type="InterPro" id="IPR008469">
    <property type="entry name" value="DREPP"/>
</dbReference>
<reference evidence="2" key="1">
    <citation type="submission" date="2019-12" db="EMBL/GenBank/DDBJ databases">
        <authorList>
            <person name="Scholes J."/>
        </authorList>
    </citation>
    <scope>NUCLEOTIDE SEQUENCE</scope>
</reference>
<evidence type="ECO:0000313" key="3">
    <source>
        <dbReference type="Proteomes" id="UP001153555"/>
    </source>
</evidence>
<feature type="compositionally biased region" description="Basic and acidic residues" evidence="1">
    <location>
        <begin position="190"/>
        <end position="200"/>
    </location>
</feature>
<name>A0A9N7NHY0_STRHE</name>
<protein>
    <submittedName>
        <fullName evidence="2">Plasma membrane-associated cation-binding protein 1</fullName>
    </submittedName>
</protein>
<dbReference type="PANTHER" id="PTHR38522:SF2">
    <property type="entry name" value="PLASMA MEMBRANE-ASSOCIATED CATION-BINDING PROTEIN 1"/>
    <property type="match status" value="1"/>
</dbReference>
<comment type="caution">
    <text evidence="2">The sequence shown here is derived from an EMBL/GenBank/DDBJ whole genome shotgun (WGS) entry which is preliminary data.</text>
</comment>